<dbReference type="EMBL" id="SOKJ01000281">
    <property type="protein sequence ID" value="TET09572.1"/>
    <property type="molecule type" value="Genomic_DNA"/>
</dbReference>
<name>A0A523RUU0_UNCAE</name>
<proteinExistence type="predicted"/>
<sequence length="152" mass="17186">MKAIPKFIILCFISGFSILIFLYAASLLSDFHFIVDLWTLIFLIFGVAVIAEVGVLALRFIAQRLMPLKPKSGQLITWTKDAIKKAKLNSGTTYIFIFMCLLVICAFLLIFKAEKVAEQFANVACFLLVIGVGIEVYRLVRQKKWEDGKNTE</sequence>
<feature type="transmembrane region" description="Helical" evidence="1">
    <location>
        <begin position="94"/>
        <end position="113"/>
    </location>
</feature>
<feature type="transmembrane region" description="Helical" evidence="1">
    <location>
        <begin position="7"/>
        <end position="25"/>
    </location>
</feature>
<evidence type="ECO:0000256" key="1">
    <source>
        <dbReference type="SAM" id="Phobius"/>
    </source>
</evidence>
<organism evidence="2 3">
    <name type="scientific">Aerophobetes bacterium</name>
    <dbReference type="NCBI Taxonomy" id="2030807"/>
    <lineage>
        <taxon>Bacteria</taxon>
        <taxon>Candidatus Aerophobota</taxon>
    </lineage>
</organism>
<keyword evidence="1" id="KW-0472">Membrane</keyword>
<accession>A0A523RUU0</accession>
<gene>
    <name evidence="2" type="ORF">E3J84_04985</name>
</gene>
<dbReference type="AlphaFoldDB" id="A0A523RUU0"/>
<reference evidence="2 3" key="1">
    <citation type="submission" date="2019-03" db="EMBL/GenBank/DDBJ databases">
        <title>Metabolic potential of uncultured bacteria and archaea associated with petroleum seepage in deep-sea sediments.</title>
        <authorList>
            <person name="Dong X."/>
            <person name="Hubert C."/>
        </authorList>
    </citation>
    <scope>NUCLEOTIDE SEQUENCE [LARGE SCALE GENOMIC DNA]</scope>
    <source>
        <strain evidence="2">E44_bin7</strain>
    </source>
</reference>
<evidence type="ECO:0000313" key="3">
    <source>
        <dbReference type="Proteomes" id="UP000316360"/>
    </source>
</evidence>
<protein>
    <submittedName>
        <fullName evidence="2">Uncharacterized protein</fullName>
    </submittedName>
</protein>
<keyword evidence="1" id="KW-1133">Transmembrane helix</keyword>
<feature type="transmembrane region" description="Helical" evidence="1">
    <location>
        <begin position="119"/>
        <end position="140"/>
    </location>
</feature>
<comment type="caution">
    <text evidence="2">The sequence shown here is derived from an EMBL/GenBank/DDBJ whole genome shotgun (WGS) entry which is preliminary data.</text>
</comment>
<feature type="transmembrane region" description="Helical" evidence="1">
    <location>
        <begin position="37"/>
        <end position="62"/>
    </location>
</feature>
<dbReference type="Proteomes" id="UP000316360">
    <property type="component" value="Unassembled WGS sequence"/>
</dbReference>
<evidence type="ECO:0000313" key="2">
    <source>
        <dbReference type="EMBL" id="TET09572.1"/>
    </source>
</evidence>
<keyword evidence="1" id="KW-0812">Transmembrane</keyword>